<dbReference type="InterPro" id="IPR027304">
    <property type="entry name" value="Trigger_fact/SurA_dom_sf"/>
</dbReference>
<dbReference type="PANTHER" id="PTHR47245">
    <property type="entry name" value="PEPTIDYLPROLYL ISOMERASE"/>
    <property type="match status" value="1"/>
</dbReference>
<dbReference type="EMBL" id="UINC01116269">
    <property type="protein sequence ID" value="SVC87888.1"/>
    <property type="molecule type" value="Genomic_DNA"/>
</dbReference>
<organism evidence="1">
    <name type="scientific">marine metagenome</name>
    <dbReference type="NCBI Taxonomy" id="408172"/>
    <lineage>
        <taxon>unclassified sequences</taxon>
        <taxon>metagenomes</taxon>
        <taxon>ecological metagenomes</taxon>
    </lineage>
</organism>
<dbReference type="AlphaFoldDB" id="A0A382QSL2"/>
<name>A0A382QSL2_9ZZZZ</name>
<protein>
    <recommendedName>
        <fullName evidence="2">SurA N-terminal domain-containing protein</fullName>
    </recommendedName>
</protein>
<accession>A0A382QSL2</accession>
<dbReference type="InterPro" id="IPR050245">
    <property type="entry name" value="PrsA_foldase"/>
</dbReference>
<gene>
    <name evidence="1" type="ORF">METZ01_LOCUS340742</name>
</gene>
<dbReference type="SUPFAM" id="SSF109998">
    <property type="entry name" value="Triger factor/SurA peptide-binding domain-like"/>
    <property type="match status" value="1"/>
</dbReference>
<dbReference type="Gene3D" id="1.10.4030.10">
    <property type="entry name" value="Porin chaperone SurA, peptide-binding domain"/>
    <property type="match status" value="1"/>
</dbReference>
<sequence>MILFVNRSLIVYVLFFLLTLPGAVLAEDITGFTLNKKPVPRVVATVNGIELTSDLLKREMIAYRLLAHRQGKTLETEDEEKIAHGLLMKAIDDELIYQQGLKQNINIDSATIDRELNHIETQFPDKKLFLAALAAQRLTFDVLKKNIKKTLVKEEFVRANIAPEVRVNDDKVKSFYDKNKATFIKPETFKISHIYVSIPGPGDGDAESAKDQAKAKEIIDW</sequence>
<evidence type="ECO:0008006" key="2">
    <source>
        <dbReference type="Google" id="ProtNLM"/>
    </source>
</evidence>
<feature type="non-terminal residue" evidence="1">
    <location>
        <position position="221"/>
    </location>
</feature>
<dbReference type="PANTHER" id="PTHR47245:SF2">
    <property type="entry name" value="PEPTIDYL-PROLYL CIS-TRANS ISOMERASE HP_0175-RELATED"/>
    <property type="match status" value="1"/>
</dbReference>
<proteinExistence type="predicted"/>
<dbReference type="Pfam" id="PF13624">
    <property type="entry name" value="SurA_N_3"/>
    <property type="match status" value="1"/>
</dbReference>
<reference evidence="1" key="1">
    <citation type="submission" date="2018-05" db="EMBL/GenBank/DDBJ databases">
        <authorList>
            <person name="Lanie J.A."/>
            <person name="Ng W.-L."/>
            <person name="Kazmierczak K.M."/>
            <person name="Andrzejewski T.M."/>
            <person name="Davidsen T.M."/>
            <person name="Wayne K.J."/>
            <person name="Tettelin H."/>
            <person name="Glass J.I."/>
            <person name="Rusch D."/>
            <person name="Podicherti R."/>
            <person name="Tsui H.-C.T."/>
            <person name="Winkler M.E."/>
        </authorList>
    </citation>
    <scope>NUCLEOTIDE SEQUENCE</scope>
</reference>
<evidence type="ECO:0000313" key="1">
    <source>
        <dbReference type="EMBL" id="SVC87888.1"/>
    </source>
</evidence>